<evidence type="ECO:0000256" key="3">
    <source>
        <dbReference type="ARBA" id="ARBA00023172"/>
    </source>
</evidence>
<dbReference type="InterPro" id="IPR036162">
    <property type="entry name" value="Resolvase-like_N_sf"/>
</dbReference>
<dbReference type="PROSITE" id="PS00397">
    <property type="entry name" value="RECOMBINASES_1"/>
    <property type="match status" value="1"/>
</dbReference>
<name>A0ABU3MH63_9PROT</name>
<dbReference type="PANTHER" id="PTHR30461:SF2">
    <property type="entry name" value="SERINE RECOMBINASE PINE-RELATED"/>
    <property type="match status" value="1"/>
</dbReference>
<sequence>MSTSQPARSFVAYCRVSTAQQGRSGLGLEAQQAAIHAYLKPGDRLLSPIFVEVESGKANDRPELAKALERCRKTGATLLVAKLDRLARNARFLLSIVEGTGEAGVVFLDLPTIPAGPVGKFLLTQMAAVAELEAGLIGQRTKAALAAAKARGVKLGGWRGHRIATPETIQKAATAAAEARSVAADQAAFRVLPAIDALRAEGITSLNAIANTLNQRGQQTPRGGSWTATAVRRVLARAGEAEAV</sequence>
<protein>
    <submittedName>
        <fullName evidence="6">Recombinase family protein</fullName>
    </submittedName>
</protein>
<dbReference type="CDD" id="cd03768">
    <property type="entry name" value="SR_ResInv"/>
    <property type="match status" value="1"/>
</dbReference>
<feature type="active site" description="O-(5'-phospho-DNA)-serine intermediate" evidence="4">
    <location>
        <position position="17"/>
    </location>
</feature>
<accession>A0ABU3MH63</accession>
<evidence type="ECO:0000313" key="7">
    <source>
        <dbReference type="Proteomes" id="UP001258945"/>
    </source>
</evidence>
<dbReference type="EMBL" id="JAVVDO010000018">
    <property type="protein sequence ID" value="MDT8331796.1"/>
    <property type="molecule type" value="Genomic_DNA"/>
</dbReference>
<dbReference type="PROSITE" id="PS51736">
    <property type="entry name" value="RECOMBINASES_3"/>
    <property type="match status" value="1"/>
</dbReference>
<dbReference type="InterPro" id="IPR006119">
    <property type="entry name" value="Resolv_N"/>
</dbReference>
<dbReference type="RefSeq" id="WP_314282308.1">
    <property type="nucleotide sequence ID" value="NZ_JAVVDO010000018.1"/>
</dbReference>
<dbReference type="InterPro" id="IPR006118">
    <property type="entry name" value="Recombinase_CS"/>
</dbReference>
<dbReference type="SMART" id="SM00857">
    <property type="entry name" value="Resolvase"/>
    <property type="match status" value="1"/>
</dbReference>
<evidence type="ECO:0000256" key="1">
    <source>
        <dbReference type="ARBA" id="ARBA00022908"/>
    </source>
</evidence>
<keyword evidence="1" id="KW-0229">DNA integration</keyword>
<dbReference type="Gene3D" id="3.40.50.1390">
    <property type="entry name" value="Resolvase, N-terminal catalytic domain"/>
    <property type="match status" value="1"/>
</dbReference>
<dbReference type="SUPFAM" id="SSF53041">
    <property type="entry name" value="Resolvase-like"/>
    <property type="match status" value="1"/>
</dbReference>
<keyword evidence="2" id="KW-0238">DNA-binding</keyword>
<gene>
    <name evidence="6" type="ORF">RQ831_12095</name>
</gene>
<evidence type="ECO:0000256" key="2">
    <source>
        <dbReference type="ARBA" id="ARBA00023125"/>
    </source>
</evidence>
<dbReference type="PANTHER" id="PTHR30461">
    <property type="entry name" value="DNA-INVERTASE FROM LAMBDOID PROPHAGE"/>
    <property type="match status" value="1"/>
</dbReference>
<proteinExistence type="predicted"/>
<dbReference type="Proteomes" id="UP001258945">
    <property type="component" value="Unassembled WGS sequence"/>
</dbReference>
<organism evidence="6 7">
    <name type="scientific">Roseomonas gilardii</name>
    <dbReference type="NCBI Taxonomy" id="257708"/>
    <lineage>
        <taxon>Bacteria</taxon>
        <taxon>Pseudomonadati</taxon>
        <taxon>Pseudomonadota</taxon>
        <taxon>Alphaproteobacteria</taxon>
        <taxon>Acetobacterales</taxon>
        <taxon>Roseomonadaceae</taxon>
        <taxon>Roseomonas</taxon>
    </lineage>
</organism>
<comment type="caution">
    <text evidence="6">The sequence shown here is derived from an EMBL/GenBank/DDBJ whole genome shotgun (WGS) entry which is preliminary data.</text>
</comment>
<keyword evidence="3" id="KW-0233">DNA recombination</keyword>
<dbReference type="InterPro" id="IPR050639">
    <property type="entry name" value="SSR_resolvase"/>
</dbReference>
<dbReference type="InterPro" id="IPR046789">
    <property type="entry name" value="HTH_62"/>
</dbReference>
<dbReference type="Pfam" id="PF20552">
    <property type="entry name" value="HTH_62"/>
    <property type="match status" value="1"/>
</dbReference>
<evidence type="ECO:0000259" key="5">
    <source>
        <dbReference type="PROSITE" id="PS51736"/>
    </source>
</evidence>
<evidence type="ECO:0000313" key="6">
    <source>
        <dbReference type="EMBL" id="MDT8331796.1"/>
    </source>
</evidence>
<feature type="domain" description="Resolvase/invertase-type recombinase catalytic" evidence="5">
    <location>
        <begin position="9"/>
        <end position="152"/>
    </location>
</feature>
<keyword evidence="7" id="KW-1185">Reference proteome</keyword>
<evidence type="ECO:0000256" key="4">
    <source>
        <dbReference type="PROSITE-ProRule" id="PRU10137"/>
    </source>
</evidence>
<dbReference type="Pfam" id="PF00239">
    <property type="entry name" value="Resolvase"/>
    <property type="match status" value="1"/>
</dbReference>
<reference evidence="6 7" key="1">
    <citation type="journal article" date="2019" name="Microb. Pathog.">
        <title>Comparison of VITEK 2, MALDI-TOF MS, 16S rRNA gene sequencing, and whole-genome sequencing for identification of Roseomonas mucosa.</title>
        <authorList>
            <person name="Rudolph W.W."/>
            <person name="Gunzer F."/>
            <person name="Trauth M."/>
            <person name="Bunk B."/>
            <person name="Bigge R."/>
            <person name="Schrottner P."/>
        </authorList>
    </citation>
    <scope>NUCLEOTIDE SEQUENCE [LARGE SCALE GENOMIC DNA]</scope>
    <source>
        <strain evidence="6 7">DSM 103800</strain>
    </source>
</reference>